<dbReference type="AlphaFoldDB" id="A0A2K1QHZ1"/>
<comment type="catalytic activity">
    <reaction evidence="1">
        <text>Hydrolysis of terminal non-reducing beta-D-galactose residues in beta-D-galactosides.</text>
        <dbReference type="EC" id="3.2.1.23"/>
    </reaction>
</comment>
<dbReference type="Gene3D" id="2.60.40.10">
    <property type="entry name" value="Immunoglobulins"/>
    <property type="match status" value="2"/>
</dbReference>
<keyword evidence="5" id="KW-0326">Glycosidase</keyword>
<dbReference type="PANTHER" id="PTHR46323">
    <property type="entry name" value="BETA-GALACTOSIDASE"/>
    <property type="match status" value="1"/>
</dbReference>
<dbReference type="FunFam" id="3.20.20.80:FF:000018">
    <property type="entry name" value="Beta-galactosidase"/>
    <property type="match status" value="1"/>
</dbReference>
<dbReference type="InParanoid" id="A0A2K1QHZ1"/>
<accession>A0A2K1QHZ1</accession>
<evidence type="ECO:0000256" key="5">
    <source>
        <dbReference type="ARBA" id="ARBA00023295"/>
    </source>
</evidence>
<dbReference type="InterPro" id="IPR008979">
    <property type="entry name" value="Galactose-bd-like_sf"/>
</dbReference>
<evidence type="ECO:0000256" key="1">
    <source>
        <dbReference type="ARBA" id="ARBA00001412"/>
    </source>
</evidence>
<dbReference type="OrthoDB" id="408320at2759"/>
<dbReference type="SMART" id="SM01038">
    <property type="entry name" value="Bgal_small_N"/>
    <property type="match status" value="1"/>
</dbReference>
<dbReference type="InterPro" id="IPR006103">
    <property type="entry name" value="Glyco_hydro_2_cat"/>
</dbReference>
<dbReference type="PANTHER" id="PTHR46323:SF2">
    <property type="entry name" value="BETA-GALACTOSIDASE"/>
    <property type="match status" value="1"/>
</dbReference>
<dbReference type="PROSITE" id="PS00608">
    <property type="entry name" value="GLYCOSYL_HYDROL_F2_2"/>
    <property type="match status" value="1"/>
</dbReference>
<feature type="domain" description="Beta galactosidase small chain/" evidence="7">
    <location>
        <begin position="758"/>
        <end position="1039"/>
    </location>
</feature>
<evidence type="ECO:0000256" key="4">
    <source>
        <dbReference type="ARBA" id="ARBA00022801"/>
    </source>
</evidence>
<dbReference type="InterPro" id="IPR004199">
    <property type="entry name" value="B-gal_small/dom_5"/>
</dbReference>
<dbReference type="InterPro" id="IPR032312">
    <property type="entry name" value="LacZ_4"/>
</dbReference>
<dbReference type="Pfam" id="PF02837">
    <property type="entry name" value="Glyco_hydro_2_N"/>
    <property type="match status" value="1"/>
</dbReference>
<dbReference type="InterPro" id="IPR017853">
    <property type="entry name" value="GH"/>
</dbReference>
<dbReference type="InterPro" id="IPR050347">
    <property type="entry name" value="Bact_Beta-galactosidase"/>
</dbReference>
<sequence length="1039" mass="117222">MVSKEQTMSRFPSTTPDWNNLQVLERGTLPPRAYFFPYPSEDAALSRNISKSASICLSGDWKFHHASNPYEAPRGFEDKSFDTSAWSNINVPGMWQLQGFSKPWYTNTNYHFPADPPNVPVEGNETGSYVRTFQIPGAFKGKQVRLRFEGVDSAYHVYVNGAEVGYYQGSRNPAEFDVTSLVSYESPNKLAVRVYRFCDGSYLEDQDQWRMSGIFRDVFLVAFAENRIEDLQIRTDLDEQYLDAELSVKFSILGTGDLAVKVLDADLQSVATQTSVVDGDATMSFKIANPNKWTAETPHLYYLLASFGDQYVIQQVGFRNTQIKDGIFMVNGKRIVFRGANRHEHHPRFGRAVPYEFMKQDLLLMKRHNINAIRTSHQPSDPRLYELASELGLWVMDEADVECHGFASVAENAFTAEERAMSYDERKVIAHTDAAKWTADNEEWREAHVKRAQALVMRDKNHPCVIMWSLGNEAFYGRNFQAMYDWMRSYDDTRFVHYEGDTDAQTVDVYSRMYPEIEDIVENFGKATSFTKPLVLCEFIHAMGNGPGNIKEYIDAFYQYPRLQGGFVWEWANHGMETKTAEGTPYYGFGGDFGEDVHDYNFVMDGVLFSNHTPAPGLIEYAKAIEPVQLLDASNVSAVQIINRYDIVSLDHLKASVKYEVSGGSIAAGEVKIPNSIGPNQTTKIDLSDLATKAPQEALALLIEFCEKEQSVWSERPEHRVAWFQIPLSGWPSFTPQVQVEEGKVDLRTDDVDGLLKIISTDSGTAFTFSLSRGTLEGIMKGGIETLGCAPTLTCYRPLTDNDRPQDGAHWLDKRVHQLRHRFTSIAWEQVVGGVQVVSKSRLAPPVLAWGLSVTTTYTIFNANTEGICPLKVHVRATPYGPNPPRTIPRIGLSFTLPPPFTDAQWFGRGPGPSYSDMKMSQPFQYHQLPIKDLWTSWEFPQESGNRTDVSFVEFSAPSTGGQLRAVFPQPGNFAASHYREADIDEATHPYELEKTRTEDVNVRLDWKHHGLGTGSCGPKTLEGYALKFGEFEGELWLL</sequence>
<dbReference type="InterPro" id="IPR011013">
    <property type="entry name" value="Gal_mutarotase_sf_dom"/>
</dbReference>
<dbReference type="InterPro" id="IPR006104">
    <property type="entry name" value="Glyco_hydro_2_N"/>
</dbReference>
<dbReference type="GO" id="GO:0004565">
    <property type="term" value="F:beta-galactosidase activity"/>
    <property type="evidence" value="ECO:0007669"/>
    <property type="project" value="UniProtKB-EC"/>
</dbReference>
<dbReference type="Gene3D" id="2.70.98.10">
    <property type="match status" value="1"/>
</dbReference>
<dbReference type="SUPFAM" id="SSF49303">
    <property type="entry name" value="beta-Galactosidase/glucuronidase domain"/>
    <property type="match status" value="2"/>
</dbReference>
<protein>
    <recommendedName>
        <fullName evidence="3">beta-galactosidase</fullName>
        <ecNumber evidence="3">3.2.1.23</ecNumber>
    </recommendedName>
    <alternativeName>
        <fullName evidence="6">Lactase</fullName>
    </alternativeName>
</protein>
<dbReference type="GO" id="GO:0030246">
    <property type="term" value="F:carbohydrate binding"/>
    <property type="evidence" value="ECO:0007669"/>
    <property type="project" value="InterPro"/>
</dbReference>
<dbReference type="EC" id="3.2.1.23" evidence="3"/>
<dbReference type="SUPFAM" id="SSF51445">
    <property type="entry name" value="(Trans)glycosidases"/>
    <property type="match status" value="1"/>
</dbReference>
<name>A0A2K1QHZ1_9PEZI</name>
<dbReference type="Pfam" id="PF02836">
    <property type="entry name" value="Glyco_hydro_2_C"/>
    <property type="match status" value="1"/>
</dbReference>
<comment type="similarity">
    <text evidence="2">Belongs to the glycosyl hydrolase 2 family.</text>
</comment>
<dbReference type="SUPFAM" id="SSF49785">
    <property type="entry name" value="Galactose-binding domain-like"/>
    <property type="match status" value="1"/>
</dbReference>
<dbReference type="Pfam" id="PF16353">
    <property type="entry name" value="LacZ_4"/>
    <property type="match status" value="1"/>
</dbReference>
<keyword evidence="4" id="KW-0378">Hydrolase</keyword>
<dbReference type="GO" id="GO:0009341">
    <property type="term" value="C:beta-galactosidase complex"/>
    <property type="evidence" value="ECO:0007669"/>
    <property type="project" value="InterPro"/>
</dbReference>
<evidence type="ECO:0000256" key="3">
    <source>
        <dbReference type="ARBA" id="ARBA00012756"/>
    </source>
</evidence>
<dbReference type="STRING" id="2082308.A0A2K1QHZ1"/>
<dbReference type="SUPFAM" id="SSF74650">
    <property type="entry name" value="Galactose mutarotase-like"/>
    <property type="match status" value="1"/>
</dbReference>
<evidence type="ECO:0000256" key="6">
    <source>
        <dbReference type="ARBA" id="ARBA00032230"/>
    </source>
</evidence>
<dbReference type="GO" id="GO:0005990">
    <property type="term" value="P:lactose catabolic process"/>
    <property type="evidence" value="ECO:0007669"/>
    <property type="project" value="TreeGrafter"/>
</dbReference>
<comment type="caution">
    <text evidence="8">The sequence shown here is derived from an EMBL/GenBank/DDBJ whole genome shotgun (WGS) entry which is preliminary data.</text>
</comment>
<evidence type="ECO:0000256" key="2">
    <source>
        <dbReference type="ARBA" id="ARBA00007401"/>
    </source>
</evidence>
<keyword evidence="9" id="KW-1185">Reference proteome</keyword>
<dbReference type="Pfam" id="PF02929">
    <property type="entry name" value="Bgal_small_N"/>
    <property type="match status" value="1"/>
</dbReference>
<evidence type="ECO:0000313" key="9">
    <source>
        <dbReference type="Proteomes" id="UP000243797"/>
    </source>
</evidence>
<gene>
    <name evidence="8" type="ORF">CAC42_2014</name>
</gene>
<dbReference type="Gene3D" id="3.20.20.80">
    <property type="entry name" value="Glycosidases"/>
    <property type="match status" value="1"/>
</dbReference>
<dbReference type="InterPro" id="IPR014718">
    <property type="entry name" value="GH-type_carb-bd"/>
</dbReference>
<reference evidence="8 9" key="1">
    <citation type="submission" date="2017-06" db="EMBL/GenBank/DDBJ databases">
        <title>Draft genome sequence of a variant of Elsinoe murrayae.</title>
        <authorList>
            <person name="Cheng Q."/>
        </authorList>
    </citation>
    <scope>NUCLEOTIDE SEQUENCE [LARGE SCALE GENOMIC DNA]</scope>
    <source>
        <strain evidence="8 9">CQ-2017a</strain>
    </source>
</reference>
<dbReference type="Pfam" id="PF00703">
    <property type="entry name" value="Glyco_hydro_2"/>
    <property type="match status" value="1"/>
</dbReference>
<proteinExistence type="inferred from homology"/>
<dbReference type="Proteomes" id="UP000243797">
    <property type="component" value="Unassembled WGS sequence"/>
</dbReference>
<evidence type="ECO:0000313" key="8">
    <source>
        <dbReference type="EMBL" id="PNS14785.1"/>
    </source>
</evidence>
<dbReference type="InterPro" id="IPR006101">
    <property type="entry name" value="Glyco_hydro_2"/>
</dbReference>
<dbReference type="InterPro" id="IPR006102">
    <property type="entry name" value="Ig-like_GH2"/>
</dbReference>
<dbReference type="EMBL" id="NKHZ01000081">
    <property type="protein sequence ID" value="PNS14785.1"/>
    <property type="molecule type" value="Genomic_DNA"/>
</dbReference>
<dbReference type="PRINTS" id="PR00132">
    <property type="entry name" value="GLHYDRLASE2"/>
</dbReference>
<evidence type="ECO:0000259" key="7">
    <source>
        <dbReference type="SMART" id="SM01038"/>
    </source>
</evidence>
<dbReference type="InterPro" id="IPR023232">
    <property type="entry name" value="Glyco_hydro_2_AS"/>
</dbReference>
<organism evidence="8 9">
    <name type="scientific">Sphaceloma murrayae</name>
    <dbReference type="NCBI Taxonomy" id="2082308"/>
    <lineage>
        <taxon>Eukaryota</taxon>
        <taxon>Fungi</taxon>
        <taxon>Dikarya</taxon>
        <taxon>Ascomycota</taxon>
        <taxon>Pezizomycotina</taxon>
        <taxon>Dothideomycetes</taxon>
        <taxon>Dothideomycetidae</taxon>
        <taxon>Myriangiales</taxon>
        <taxon>Elsinoaceae</taxon>
        <taxon>Sphaceloma</taxon>
    </lineage>
</organism>
<dbReference type="InterPro" id="IPR036156">
    <property type="entry name" value="Beta-gal/glucu_dom_sf"/>
</dbReference>
<dbReference type="Gene3D" id="2.60.120.260">
    <property type="entry name" value="Galactose-binding domain-like"/>
    <property type="match status" value="1"/>
</dbReference>
<dbReference type="InterPro" id="IPR013783">
    <property type="entry name" value="Ig-like_fold"/>
</dbReference>